<evidence type="ECO:0000259" key="1">
    <source>
        <dbReference type="Pfam" id="PF00646"/>
    </source>
</evidence>
<name>A2XJX9_ORYSI</name>
<accession>A2XJX9</accession>
<sequence length="77" mass="8119">MGHGLDLEGITPLMDMVLGFFYLSILEPPVSAAVDTTGDGNSGVDDRISLLPNDLLRAVISRLPTKDGACTAMLSSR</sequence>
<dbReference type="Pfam" id="PF00646">
    <property type="entry name" value="F-box"/>
    <property type="match status" value="1"/>
</dbReference>
<gene>
    <name evidence="2" type="ORF">OsI_12745</name>
</gene>
<dbReference type="InterPro" id="IPR001810">
    <property type="entry name" value="F-box_dom"/>
</dbReference>
<dbReference type="SUPFAM" id="SSF81383">
    <property type="entry name" value="F-box domain"/>
    <property type="match status" value="1"/>
</dbReference>
<evidence type="ECO:0000313" key="2">
    <source>
        <dbReference type="EMBL" id="EAY91139.1"/>
    </source>
</evidence>
<dbReference type="InterPro" id="IPR036047">
    <property type="entry name" value="F-box-like_dom_sf"/>
</dbReference>
<protein>
    <recommendedName>
        <fullName evidence="1">F-box domain-containing protein</fullName>
    </recommendedName>
</protein>
<keyword evidence="3" id="KW-1185">Reference proteome</keyword>
<dbReference type="AlphaFoldDB" id="A2XJX9"/>
<dbReference type="STRING" id="39946.A2XJX9"/>
<dbReference type="EMBL" id="CM000128">
    <property type="protein sequence ID" value="EAY91139.1"/>
    <property type="molecule type" value="Genomic_DNA"/>
</dbReference>
<dbReference type="HOGENOM" id="CLU_2642452_0_0_1"/>
<reference evidence="2 3" key="1">
    <citation type="journal article" date="2005" name="PLoS Biol.">
        <title>The genomes of Oryza sativa: a history of duplications.</title>
        <authorList>
            <person name="Yu J."/>
            <person name="Wang J."/>
            <person name="Lin W."/>
            <person name="Li S."/>
            <person name="Li H."/>
            <person name="Zhou J."/>
            <person name="Ni P."/>
            <person name="Dong W."/>
            <person name="Hu S."/>
            <person name="Zeng C."/>
            <person name="Zhang J."/>
            <person name="Zhang Y."/>
            <person name="Li R."/>
            <person name="Xu Z."/>
            <person name="Li S."/>
            <person name="Li X."/>
            <person name="Zheng H."/>
            <person name="Cong L."/>
            <person name="Lin L."/>
            <person name="Yin J."/>
            <person name="Geng J."/>
            <person name="Li G."/>
            <person name="Shi J."/>
            <person name="Liu J."/>
            <person name="Lv H."/>
            <person name="Li J."/>
            <person name="Wang J."/>
            <person name="Deng Y."/>
            <person name="Ran L."/>
            <person name="Shi X."/>
            <person name="Wang X."/>
            <person name="Wu Q."/>
            <person name="Li C."/>
            <person name="Ren X."/>
            <person name="Wang J."/>
            <person name="Wang X."/>
            <person name="Li D."/>
            <person name="Liu D."/>
            <person name="Zhang X."/>
            <person name="Ji Z."/>
            <person name="Zhao W."/>
            <person name="Sun Y."/>
            <person name="Zhang Z."/>
            <person name="Bao J."/>
            <person name="Han Y."/>
            <person name="Dong L."/>
            <person name="Ji J."/>
            <person name="Chen P."/>
            <person name="Wu S."/>
            <person name="Liu J."/>
            <person name="Xiao Y."/>
            <person name="Bu D."/>
            <person name="Tan J."/>
            <person name="Yang L."/>
            <person name="Ye C."/>
            <person name="Zhang J."/>
            <person name="Xu J."/>
            <person name="Zhou Y."/>
            <person name="Yu Y."/>
            <person name="Zhang B."/>
            <person name="Zhuang S."/>
            <person name="Wei H."/>
            <person name="Liu B."/>
            <person name="Lei M."/>
            <person name="Yu H."/>
            <person name="Li Y."/>
            <person name="Xu H."/>
            <person name="Wei S."/>
            <person name="He X."/>
            <person name="Fang L."/>
            <person name="Zhang Z."/>
            <person name="Zhang Y."/>
            <person name="Huang X."/>
            <person name="Su Z."/>
            <person name="Tong W."/>
            <person name="Li J."/>
            <person name="Tong Z."/>
            <person name="Li S."/>
            <person name="Ye J."/>
            <person name="Wang L."/>
            <person name="Fang L."/>
            <person name="Lei T."/>
            <person name="Chen C."/>
            <person name="Chen H."/>
            <person name="Xu Z."/>
            <person name="Li H."/>
            <person name="Huang H."/>
            <person name="Zhang F."/>
            <person name="Xu H."/>
            <person name="Li N."/>
            <person name="Zhao C."/>
            <person name="Li S."/>
            <person name="Dong L."/>
            <person name="Huang Y."/>
            <person name="Li L."/>
            <person name="Xi Y."/>
            <person name="Qi Q."/>
            <person name="Li W."/>
            <person name="Zhang B."/>
            <person name="Hu W."/>
            <person name="Zhang Y."/>
            <person name="Tian X."/>
            <person name="Jiao Y."/>
            <person name="Liang X."/>
            <person name="Jin J."/>
            <person name="Gao L."/>
            <person name="Zheng W."/>
            <person name="Hao B."/>
            <person name="Liu S."/>
            <person name="Wang W."/>
            <person name="Yuan L."/>
            <person name="Cao M."/>
            <person name="McDermott J."/>
            <person name="Samudrala R."/>
            <person name="Wang J."/>
            <person name="Wong G.K."/>
            <person name="Yang H."/>
        </authorList>
    </citation>
    <scope>NUCLEOTIDE SEQUENCE [LARGE SCALE GENOMIC DNA]</scope>
    <source>
        <strain evidence="3">cv. 93-11</strain>
    </source>
</reference>
<proteinExistence type="predicted"/>
<dbReference type="Gramene" id="BGIOSGA013189-TA">
    <property type="protein sequence ID" value="BGIOSGA013189-PA"/>
    <property type="gene ID" value="BGIOSGA013189"/>
</dbReference>
<dbReference type="Proteomes" id="UP000007015">
    <property type="component" value="Chromosome 3"/>
</dbReference>
<feature type="domain" description="F-box" evidence="1">
    <location>
        <begin position="48"/>
        <end position="77"/>
    </location>
</feature>
<evidence type="ECO:0000313" key="3">
    <source>
        <dbReference type="Proteomes" id="UP000007015"/>
    </source>
</evidence>
<organism evidence="2 3">
    <name type="scientific">Oryza sativa subsp. indica</name>
    <name type="common">Rice</name>
    <dbReference type="NCBI Taxonomy" id="39946"/>
    <lineage>
        <taxon>Eukaryota</taxon>
        <taxon>Viridiplantae</taxon>
        <taxon>Streptophyta</taxon>
        <taxon>Embryophyta</taxon>
        <taxon>Tracheophyta</taxon>
        <taxon>Spermatophyta</taxon>
        <taxon>Magnoliopsida</taxon>
        <taxon>Liliopsida</taxon>
        <taxon>Poales</taxon>
        <taxon>Poaceae</taxon>
        <taxon>BOP clade</taxon>
        <taxon>Oryzoideae</taxon>
        <taxon>Oryzeae</taxon>
        <taxon>Oryzinae</taxon>
        <taxon>Oryza</taxon>
        <taxon>Oryza sativa</taxon>
    </lineage>
</organism>
<dbReference type="OMA" id="EMVIPAM"/>